<evidence type="ECO:0000256" key="6">
    <source>
        <dbReference type="SAM" id="MobiDB-lite"/>
    </source>
</evidence>
<proteinExistence type="inferred from homology"/>
<feature type="chain" id="PRO_5021867895" description="Germ cell associated 1" evidence="8">
    <location>
        <begin position="24"/>
        <end position="424"/>
    </location>
</feature>
<evidence type="ECO:0000256" key="8">
    <source>
        <dbReference type="SAM" id="SignalP"/>
    </source>
</evidence>
<keyword evidence="3 7" id="KW-0812">Transmembrane</keyword>
<evidence type="ECO:0000313" key="10">
    <source>
        <dbReference type="Proteomes" id="UP000316079"/>
    </source>
</evidence>
<feature type="signal peptide" evidence="8">
    <location>
        <begin position="1"/>
        <end position="23"/>
    </location>
</feature>
<name>A0A553PWU8_9TELE</name>
<dbReference type="PANTHER" id="PTHR10671">
    <property type="entry name" value="EPITHELIAL MEMBRANE PROTEIN-RELATED"/>
    <property type="match status" value="1"/>
</dbReference>
<dbReference type="GO" id="GO:0005886">
    <property type="term" value="C:plasma membrane"/>
    <property type="evidence" value="ECO:0007669"/>
    <property type="project" value="TreeGrafter"/>
</dbReference>
<evidence type="ECO:0000313" key="9">
    <source>
        <dbReference type="EMBL" id="TRY82157.1"/>
    </source>
</evidence>
<evidence type="ECO:0008006" key="11">
    <source>
        <dbReference type="Google" id="ProtNLM"/>
    </source>
</evidence>
<dbReference type="EMBL" id="SRMA01026574">
    <property type="protein sequence ID" value="TRY82157.1"/>
    <property type="molecule type" value="Genomic_DNA"/>
</dbReference>
<organism evidence="9 10">
    <name type="scientific">Danionella cerebrum</name>
    <dbReference type="NCBI Taxonomy" id="2873325"/>
    <lineage>
        <taxon>Eukaryota</taxon>
        <taxon>Metazoa</taxon>
        <taxon>Chordata</taxon>
        <taxon>Craniata</taxon>
        <taxon>Vertebrata</taxon>
        <taxon>Euteleostomi</taxon>
        <taxon>Actinopterygii</taxon>
        <taxon>Neopterygii</taxon>
        <taxon>Teleostei</taxon>
        <taxon>Ostariophysi</taxon>
        <taxon>Cypriniformes</taxon>
        <taxon>Danionidae</taxon>
        <taxon>Danioninae</taxon>
        <taxon>Danionella</taxon>
    </lineage>
</organism>
<feature type="transmembrane region" description="Helical" evidence="7">
    <location>
        <begin position="91"/>
        <end position="114"/>
    </location>
</feature>
<accession>A0A553PWU8</accession>
<dbReference type="Proteomes" id="UP000316079">
    <property type="component" value="Unassembled WGS sequence"/>
</dbReference>
<keyword evidence="8" id="KW-0732">Signal</keyword>
<feature type="region of interest" description="Disordered" evidence="6">
    <location>
        <begin position="253"/>
        <end position="283"/>
    </location>
</feature>
<gene>
    <name evidence="9" type="ORF">DNTS_009466</name>
</gene>
<dbReference type="OrthoDB" id="10001768at2759"/>
<dbReference type="Pfam" id="PF07803">
    <property type="entry name" value="GSG-1"/>
    <property type="match status" value="1"/>
</dbReference>
<feature type="transmembrane region" description="Helical" evidence="7">
    <location>
        <begin position="126"/>
        <end position="145"/>
    </location>
</feature>
<protein>
    <recommendedName>
        <fullName evidence="11">Germ cell associated 1</fullName>
    </recommendedName>
</protein>
<keyword evidence="10" id="KW-1185">Reference proteome</keyword>
<sequence length="424" mass="45667">MSPLYSFLQTLFSLLLALISVFSSYWCVGVQKVPKPLCSLSRTKRCIQTQTPADGSFSWETGDDRFIFPEFHAGLWICCIEDTRSDSYGMVWLYVLMELLYISLLSISSLLLLLQVCLSRCSLGSARCGGLLNAFAAICTVLGAVDLTSSTPHPLTLSPGLVGMVAHMMFMQVFQVTISLGPEDFKPHSFSYSVAWLAFSCCMCSGVSTLNNYTRQFLMGSKGRSVFYPCPRFTFPPQISPLSPYYCPPADLSHSTPGSSPSSSVDNFSSDDPPPLSAGPSTVENGRSLLSVYSSTLSLDSSCIYSGRGVIPPCATPSPSGFSQLPSCQTLESDLIGQSPTHRLPDSSPISTPRTLFSADSSLLLSANPSCCAGLTDPQSWPRLLSVESSCFSADEPSARADPDDLFYSSSSPHASPEEELSSL</sequence>
<evidence type="ECO:0000256" key="3">
    <source>
        <dbReference type="ARBA" id="ARBA00022692"/>
    </source>
</evidence>
<keyword evidence="5 7" id="KW-0472">Membrane</keyword>
<dbReference type="PANTHER" id="PTHR10671:SF43">
    <property type="entry name" value="GERM CELL-SPECIFIC GENE 1 PROTEIN"/>
    <property type="match status" value="1"/>
</dbReference>
<feature type="region of interest" description="Disordered" evidence="6">
    <location>
        <begin position="394"/>
        <end position="424"/>
    </location>
</feature>
<comment type="caution">
    <text evidence="9">The sequence shown here is derived from an EMBL/GenBank/DDBJ whole genome shotgun (WGS) entry which is preliminary data.</text>
</comment>
<comment type="similarity">
    <text evidence="2">Belongs to the GSG1 family.</text>
</comment>
<evidence type="ECO:0000256" key="4">
    <source>
        <dbReference type="ARBA" id="ARBA00022989"/>
    </source>
</evidence>
<comment type="subcellular location">
    <subcellularLocation>
        <location evidence="1">Membrane</location>
        <topology evidence="1">Multi-pass membrane protein</topology>
    </subcellularLocation>
</comment>
<dbReference type="AlphaFoldDB" id="A0A553PWU8"/>
<evidence type="ECO:0000256" key="7">
    <source>
        <dbReference type="SAM" id="Phobius"/>
    </source>
</evidence>
<dbReference type="Gene3D" id="1.20.140.150">
    <property type="match status" value="1"/>
</dbReference>
<dbReference type="InterPro" id="IPR050579">
    <property type="entry name" value="PMP-22/EMP/MP20-like"/>
</dbReference>
<feature type="transmembrane region" description="Helical" evidence="7">
    <location>
        <begin position="190"/>
        <end position="210"/>
    </location>
</feature>
<keyword evidence="4 7" id="KW-1133">Transmembrane helix</keyword>
<feature type="compositionally biased region" description="Low complexity" evidence="6">
    <location>
        <begin position="253"/>
        <end position="271"/>
    </location>
</feature>
<dbReference type="STRING" id="623744.A0A553PWU8"/>
<dbReference type="InterPro" id="IPR012478">
    <property type="entry name" value="GSG-1"/>
</dbReference>
<evidence type="ECO:0000256" key="1">
    <source>
        <dbReference type="ARBA" id="ARBA00004141"/>
    </source>
</evidence>
<reference evidence="9 10" key="1">
    <citation type="journal article" date="2019" name="Sci. Data">
        <title>Hybrid genome assembly and annotation of Danionella translucida.</title>
        <authorList>
            <person name="Kadobianskyi M."/>
            <person name="Schulze L."/>
            <person name="Schuelke M."/>
            <person name="Judkewitz B."/>
        </authorList>
    </citation>
    <scope>NUCLEOTIDE SEQUENCE [LARGE SCALE GENOMIC DNA]</scope>
    <source>
        <strain evidence="9 10">Bolton</strain>
    </source>
</reference>
<evidence type="ECO:0000256" key="5">
    <source>
        <dbReference type="ARBA" id="ARBA00023136"/>
    </source>
</evidence>
<evidence type="ECO:0000256" key="2">
    <source>
        <dbReference type="ARBA" id="ARBA00007425"/>
    </source>
</evidence>
<feature type="transmembrane region" description="Helical" evidence="7">
    <location>
        <begin position="157"/>
        <end position="178"/>
    </location>
</feature>